<evidence type="ECO:0000313" key="2">
    <source>
        <dbReference type="Proteomes" id="UP000292235"/>
    </source>
</evidence>
<organism evidence="1 2">
    <name type="scientific">Streptomonospora litoralis</name>
    <dbReference type="NCBI Taxonomy" id="2498135"/>
    <lineage>
        <taxon>Bacteria</taxon>
        <taxon>Bacillati</taxon>
        <taxon>Actinomycetota</taxon>
        <taxon>Actinomycetes</taxon>
        <taxon>Streptosporangiales</taxon>
        <taxon>Nocardiopsidaceae</taxon>
        <taxon>Streptomonospora</taxon>
    </lineage>
</organism>
<dbReference type="Proteomes" id="UP000292235">
    <property type="component" value="Plasmid phiM2"/>
</dbReference>
<dbReference type="AlphaFoldDB" id="A0A4P6Q8K1"/>
<gene>
    <name evidence="1" type="ORF">EKD16_25295</name>
</gene>
<name>A0A4P6Q8K1_9ACTN</name>
<evidence type="ECO:0000313" key="1">
    <source>
        <dbReference type="EMBL" id="QBI56800.1"/>
    </source>
</evidence>
<dbReference type="Pfam" id="PF04883">
    <property type="entry name" value="HK97-gp10_like"/>
    <property type="match status" value="1"/>
</dbReference>
<proteinExistence type="predicted"/>
<sequence length="132" mass="15124">MPGRVSVEIRGADKLTDRLKQLRPAVKRGTRTAVEASGKAMRTGMRNLAPVRTGALRDSIDYELVNDGLTARAGPGDWIDYAIFQEFGTSRMPAQPYIRPVAEAERRLFPERVRMHVREEMDRRRGSRRSRW</sequence>
<reference evidence="1 2" key="1">
    <citation type="submission" date="2019-02" db="EMBL/GenBank/DDBJ databases">
        <authorList>
            <person name="Khodamoradi S."/>
            <person name="Hahnke R.L."/>
            <person name="Kaempfer P."/>
            <person name="Schumann P."/>
            <person name="Rohde M."/>
            <person name="Steinert M."/>
            <person name="Luzhetskyy A."/>
            <person name="Wink J."/>
            <person name="Ruckert C."/>
        </authorList>
    </citation>
    <scope>NUCLEOTIDE SEQUENCE [LARGE SCALE GENOMIC DNA]</scope>
    <source>
        <strain evidence="1 2">M2</strain>
        <plasmid evidence="2">phim2</plasmid>
    </source>
</reference>
<dbReference type="RefSeq" id="WP_131102964.1">
    <property type="nucleotide sequence ID" value="NZ_CP036456.1"/>
</dbReference>
<keyword evidence="2" id="KW-1185">Reference proteome</keyword>
<geneLocation type="plasmid" evidence="2">
    <name>phim2</name>
</geneLocation>
<dbReference type="InterPro" id="IPR010064">
    <property type="entry name" value="HK97-gp10_tail"/>
</dbReference>
<protein>
    <recommendedName>
        <fullName evidence="3">HK97 gp10 family phage protein</fullName>
    </recommendedName>
</protein>
<dbReference type="NCBIfam" id="TIGR01725">
    <property type="entry name" value="phge_HK97_gp10"/>
    <property type="match status" value="1"/>
</dbReference>
<dbReference type="EMBL" id="CP036456">
    <property type="protein sequence ID" value="QBI56800.1"/>
    <property type="molecule type" value="Genomic_DNA"/>
</dbReference>
<dbReference type="OrthoDB" id="886754at2"/>
<dbReference type="KEGG" id="strr:EKD16_25295"/>
<evidence type="ECO:0008006" key="3">
    <source>
        <dbReference type="Google" id="ProtNLM"/>
    </source>
</evidence>
<keyword evidence="1" id="KW-0614">Plasmid</keyword>
<accession>A0A4P6Q8K1</accession>